<keyword evidence="7" id="KW-0807">Transducer</keyword>
<reference evidence="10" key="1">
    <citation type="submission" date="2021-02" db="EMBL/GenBank/DDBJ databases">
        <authorList>
            <person name="Nowell W R."/>
        </authorList>
    </citation>
    <scope>NUCLEOTIDE SEQUENCE</scope>
</reference>
<comment type="subcellular location">
    <subcellularLocation>
        <location evidence="1">Membrane</location>
        <topology evidence="1">Multi-pass membrane protein</topology>
    </subcellularLocation>
</comment>
<keyword evidence="6" id="KW-0675">Receptor</keyword>
<evidence type="ECO:0000256" key="7">
    <source>
        <dbReference type="ARBA" id="ARBA00023224"/>
    </source>
</evidence>
<evidence type="ECO:0000256" key="2">
    <source>
        <dbReference type="ARBA" id="ARBA00022692"/>
    </source>
</evidence>
<evidence type="ECO:0000256" key="4">
    <source>
        <dbReference type="ARBA" id="ARBA00023040"/>
    </source>
</evidence>
<evidence type="ECO:0000313" key="10">
    <source>
        <dbReference type="EMBL" id="CAF0883773.1"/>
    </source>
</evidence>
<evidence type="ECO:0000256" key="1">
    <source>
        <dbReference type="ARBA" id="ARBA00004141"/>
    </source>
</evidence>
<evidence type="ECO:0000313" key="11">
    <source>
        <dbReference type="Proteomes" id="UP000663832"/>
    </source>
</evidence>
<feature type="transmembrane region" description="Helical" evidence="8">
    <location>
        <begin position="133"/>
        <end position="154"/>
    </location>
</feature>
<dbReference type="OrthoDB" id="10047133at2759"/>
<dbReference type="PROSITE" id="PS50262">
    <property type="entry name" value="G_PROTEIN_RECEP_F1_2"/>
    <property type="match status" value="1"/>
</dbReference>
<accession>A0A813YFZ1</accession>
<dbReference type="GO" id="GO:0004930">
    <property type="term" value="F:G protein-coupled receptor activity"/>
    <property type="evidence" value="ECO:0007669"/>
    <property type="project" value="UniProtKB-KW"/>
</dbReference>
<comment type="caution">
    <text evidence="10">The sequence shown here is derived from an EMBL/GenBank/DDBJ whole genome shotgun (WGS) entry which is preliminary data.</text>
</comment>
<dbReference type="PANTHER" id="PTHR24243">
    <property type="entry name" value="G-PROTEIN COUPLED RECEPTOR"/>
    <property type="match status" value="1"/>
</dbReference>
<dbReference type="SUPFAM" id="SSF81321">
    <property type="entry name" value="Family A G protein-coupled receptor-like"/>
    <property type="match status" value="1"/>
</dbReference>
<sequence>MSSDSSINLLTFFTNQITLYCPILIIIIGNIGCFCNFLTFTSPKLIQTSCSLYFLSAAIFDLLTLDYGALTRLLIDHFGSNLHNTSQIYCKIRQYLITVLPAIATCFIVLATMDRYFSTSSKQKYRSYATIKYAKWIVSLSLLICILSYTHYMIFYDLRPTCTFLPGVYSMFVVVYAIVWSSFIPHLLMLCFGFATHVHIHIIRRRIAPSTTQQRRKRRTEIQLVTMMLFQVGISSLLIFMRIAYYSYYIITTGRQKTDYAVAMGNFFSQLTTQLFYLNYAKSFYIYTLSSKYFRKIFKRRVLKILQKFLPYPLARLIINKPSLSEHGSIKLHTMHVRTTTAYP</sequence>
<keyword evidence="11" id="KW-1185">Reference proteome</keyword>
<protein>
    <recommendedName>
        <fullName evidence="9">G-protein coupled receptors family 1 profile domain-containing protein</fullName>
    </recommendedName>
</protein>
<feature type="transmembrane region" description="Helical" evidence="8">
    <location>
        <begin position="224"/>
        <end position="251"/>
    </location>
</feature>
<gene>
    <name evidence="10" type="ORF">QVE165_LOCUS8558</name>
</gene>
<evidence type="ECO:0000259" key="9">
    <source>
        <dbReference type="PROSITE" id="PS50262"/>
    </source>
</evidence>
<dbReference type="InterPro" id="IPR017452">
    <property type="entry name" value="GPCR_Rhodpsn_7TM"/>
</dbReference>
<dbReference type="PANTHER" id="PTHR24243:SF230">
    <property type="entry name" value="G-PROTEIN COUPLED RECEPTORS FAMILY 1 PROFILE DOMAIN-CONTAINING PROTEIN"/>
    <property type="match status" value="1"/>
</dbReference>
<feature type="transmembrane region" description="Helical" evidence="8">
    <location>
        <begin position="17"/>
        <end position="40"/>
    </location>
</feature>
<organism evidence="10 11">
    <name type="scientific">Adineta steineri</name>
    <dbReference type="NCBI Taxonomy" id="433720"/>
    <lineage>
        <taxon>Eukaryota</taxon>
        <taxon>Metazoa</taxon>
        <taxon>Spiralia</taxon>
        <taxon>Gnathifera</taxon>
        <taxon>Rotifera</taxon>
        <taxon>Eurotatoria</taxon>
        <taxon>Bdelloidea</taxon>
        <taxon>Adinetida</taxon>
        <taxon>Adinetidae</taxon>
        <taxon>Adineta</taxon>
    </lineage>
</organism>
<keyword evidence="3 8" id="KW-1133">Transmembrane helix</keyword>
<evidence type="ECO:0000256" key="5">
    <source>
        <dbReference type="ARBA" id="ARBA00023136"/>
    </source>
</evidence>
<feature type="domain" description="G-protein coupled receptors family 1 profile" evidence="9">
    <location>
        <begin position="32"/>
        <end position="287"/>
    </location>
</feature>
<feature type="transmembrane region" description="Helical" evidence="8">
    <location>
        <begin position="174"/>
        <end position="203"/>
    </location>
</feature>
<dbReference type="GO" id="GO:0005886">
    <property type="term" value="C:plasma membrane"/>
    <property type="evidence" value="ECO:0007669"/>
    <property type="project" value="TreeGrafter"/>
</dbReference>
<keyword evidence="4" id="KW-0297">G-protein coupled receptor</keyword>
<keyword evidence="2 8" id="KW-0812">Transmembrane</keyword>
<feature type="transmembrane region" description="Helical" evidence="8">
    <location>
        <begin position="52"/>
        <end position="75"/>
    </location>
</feature>
<evidence type="ECO:0000256" key="3">
    <source>
        <dbReference type="ARBA" id="ARBA00022989"/>
    </source>
</evidence>
<dbReference type="Gene3D" id="1.20.1070.10">
    <property type="entry name" value="Rhodopsin 7-helix transmembrane proteins"/>
    <property type="match status" value="1"/>
</dbReference>
<dbReference type="AlphaFoldDB" id="A0A813YFZ1"/>
<keyword evidence="5 8" id="KW-0472">Membrane</keyword>
<dbReference type="Proteomes" id="UP000663832">
    <property type="component" value="Unassembled WGS sequence"/>
</dbReference>
<dbReference type="EMBL" id="CAJNOM010000038">
    <property type="protein sequence ID" value="CAF0883773.1"/>
    <property type="molecule type" value="Genomic_DNA"/>
</dbReference>
<proteinExistence type="predicted"/>
<feature type="transmembrane region" description="Helical" evidence="8">
    <location>
        <begin position="95"/>
        <end position="113"/>
    </location>
</feature>
<evidence type="ECO:0000256" key="8">
    <source>
        <dbReference type="SAM" id="Phobius"/>
    </source>
</evidence>
<name>A0A813YFZ1_9BILA</name>
<evidence type="ECO:0000256" key="6">
    <source>
        <dbReference type="ARBA" id="ARBA00023170"/>
    </source>
</evidence>